<dbReference type="GO" id="GO:0006545">
    <property type="term" value="P:glycine biosynthetic process"/>
    <property type="evidence" value="ECO:0007669"/>
    <property type="project" value="TreeGrafter"/>
</dbReference>
<dbReference type="Gene3D" id="3.40.640.10">
    <property type="entry name" value="Type I PLP-dependent aspartate aminotransferase-like (Major domain)"/>
    <property type="match status" value="1"/>
</dbReference>
<dbReference type="GO" id="GO:0005829">
    <property type="term" value="C:cytosol"/>
    <property type="evidence" value="ECO:0007669"/>
    <property type="project" value="TreeGrafter"/>
</dbReference>
<feature type="modified residue" description="N6-(pyridoxal phosphate)lysine" evidence="5">
    <location>
        <position position="219"/>
    </location>
</feature>
<evidence type="ECO:0000256" key="5">
    <source>
        <dbReference type="PIRSR" id="PIRSR017617-1"/>
    </source>
</evidence>
<dbReference type="GO" id="GO:0006567">
    <property type="term" value="P:L-threonine catabolic process"/>
    <property type="evidence" value="ECO:0007669"/>
    <property type="project" value="TreeGrafter"/>
</dbReference>
<accession>A0A7M7PX91</accession>
<evidence type="ECO:0000259" key="6">
    <source>
        <dbReference type="Pfam" id="PF01212"/>
    </source>
</evidence>
<dbReference type="EnsemblMetazoa" id="XM_031922152">
    <property type="protein sequence ID" value="XP_031778012"/>
    <property type="gene ID" value="LOC100123835"/>
</dbReference>
<evidence type="ECO:0000256" key="1">
    <source>
        <dbReference type="ARBA" id="ARBA00001933"/>
    </source>
</evidence>
<keyword evidence="4" id="KW-0456">Lyase</keyword>
<dbReference type="RefSeq" id="XP_031778012.1">
    <property type="nucleotide sequence ID" value="XM_031922152.2"/>
</dbReference>
<dbReference type="NCBIfam" id="NF041359">
    <property type="entry name" value="GntG_guanitoxin"/>
    <property type="match status" value="1"/>
</dbReference>
<comment type="similarity">
    <text evidence="2">Belongs to the threonine aldolase family.</text>
</comment>
<proteinExistence type="inferred from homology"/>
<dbReference type="KEGG" id="nvi:100123835"/>
<feature type="domain" description="Aromatic amino acid beta-eliminating lyase/threonine aldolase" evidence="6">
    <location>
        <begin position="24"/>
        <end position="294"/>
    </location>
</feature>
<comment type="cofactor">
    <cofactor evidence="1">
        <name>pyridoxal 5'-phosphate</name>
        <dbReference type="ChEBI" id="CHEBI:597326"/>
    </cofactor>
</comment>
<dbReference type="PANTHER" id="PTHR48097:SF9">
    <property type="entry name" value="L-THREONINE ALDOLASE"/>
    <property type="match status" value="1"/>
</dbReference>
<evidence type="ECO:0000313" key="8">
    <source>
        <dbReference type="Proteomes" id="UP000002358"/>
    </source>
</evidence>
<evidence type="ECO:0000313" key="7">
    <source>
        <dbReference type="EnsemblMetazoa" id="XP_031778012"/>
    </source>
</evidence>
<keyword evidence="3" id="KW-0663">Pyridoxal phosphate</keyword>
<dbReference type="GO" id="GO:0008732">
    <property type="term" value="F:L-allo-threonine aldolase activity"/>
    <property type="evidence" value="ECO:0007669"/>
    <property type="project" value="TreeGrafter"/>
</dbReference>
<dbReference type="FunCoup" id="A0A7M7PX91">
    <property type="interactions" value="118"/>
</dbReference>
<dbReference type="InterPro" id="IPR001597">
    <property type="entry name" value="ArAA_b-elim_lyase/Thr_aldolase"/>
</dbReference>
<dbReference type="InterPro" id="IPR023603">
    <property type="entry name" value="Low_specificity_L-TA-like"/>
</dbReference>
<dbReference type="GeneID" id="100123835"/>
<dbReference type="InterPro" id="IPR015422">
    <property type="entry name" value="PyrdxlP-dep_Trfase_small"/>
</dbReference>
<dbReference type="PANTHER" id="PTHR48097">
    <property type="entry name" value="L-THREONINE ALDOLASE-RELATED"/>
    <property type="match status" value="1"/>
</dbReference>
<reference evidence="7" key="1">
    <citation type="submission" date="2021-01" db="UniProtKB">
        <authorList>
            <consortium name="EnsemblMetazoa"/>
        </authorList>
    </citation>
    <scope>IDENTIFICATION</scope>
</reference>
<dbReference type="InterPro" id="IPR015424">
    <property type="entry name" value="PyrdxlP-dep_Trfase"/>
</dbReference>
<dbReference type="AlphaFoldDB" id="A0A7M7PX91"/>
<dbReference type="FunFam" id="3.40.640.10:FF:000030">
    <property type="entry name" value="Low-specificity L-threonine aldolase"/>
    <property type="match status" value="1"/>
</dbReference>
<protein>
    <recommendedName>
        <fullName evidence="6">Aromatic amino acid beta-eliminating lyase/threonine aldolase domain-containing protein</fullName>
    </recommendedName>
</protein>
<organism evidence="7 8">
    <name type="scientific">Nasonia vitripennis</name>
    <name type="common">Parasitic wasp</name>
    <dbReference type="NCBI Taxonomy" id="7425"/>
    <lineage>
        <taxon>Eukaryota</taxon>
        <taxon>Metazoa</taxon>
        <taxon>Ecdysozoa</taxon>
        <taxon>Arthropoda</taxon>
        <taxon>Hexapoda</taxon>
        <taxon>Insecta</taxon>
        <taxon>Pterygota</taxon>
        <taxon>Neoptera</taxon>
        <taxon>Endopterygota</taxon>
        <taxon>Hymenoptera</taxon>
        <taxon>Apocrita</taxon>
        <taxon>Proctotrupomorpha</taxon>
        <taxon>Chalcidoidea</taxon>
        <taxon>Pteromalidae</taxon>
        <taxon>Pteromalinae</taxon>
        <taxon>Nasonia</taxon>
    </lineage>
</organism>
<dbReference type="Gene3D" id="3.90.1150.10">
    <property type="entry name" value="Aspartate Aminotransferase, domain 1"/>
    <property type="match status" value="1"/>
</dbReference>
<dbReference type="PIRSF" id="PIRSF017617">
    <property type="entry name" value="Thr_aldolase"/>
    <property type="match status" value="1"/>
</dbReference>
<dbReference type="SUPFAM" id="SSF53383">
    <property type="entry name" value="PLP-dependent transferases"/>
    <property type="match status" value="1"/>
</dbReference>
<dbReference type="Proteomes" id="UP000002358">
    <property type="component" value="Chromosome 1"/>
</dbReference>
<keyword evidence="8" id="KW-1185">Reference proteome</keyword>
<dbReference type="OrthoDB" id="10261951at2759"/>
<name>A0A7M7PX91_NASVI</name>
<evidence type="ECO:0000256" key="4">
    <source>
        <dbReference type="ARBA" id="ARBA00023239"/>
    </source>
</evidence>
<dbReference type="InParanoid" id="A0A7M7PX91"/>
<dbReference type="InterPro" id="IPR015421">
    <property type="entry name" value="PyrdxlP-dep_Trfase_major"/>
</dbReference>
<evidence type="ECO:0000256" key="2">
    <source>
        <dbReference type="ARBA" id="ARBA00006966"/>
    </source>
</evidence>
<dbReference type="OMA" id="MRQTGFM"/>
<dbReference type="SMR" id="A0A7M7PX91"/>
<evidence type="ECO:0000256" key="3">
    <source>
        <dbReference type="ARBA" id="ARBA00022898"/>
    </source>
</evidence>
<sequence>MAYGVKSTVDLVKYAKEKNASIVDLRSDTISRLSPGMRKAMFEAEVGDDVFGDDPTVKLLEEKIAKMLGKEAAIFVTSGTMSNLIAVLNHCEERGSEAYCGESSHIVLHEQGGAAQLGGVSLCPIPNEPDGTYSLRKLESKLKSNWLHEPVSKLVCAENTITGRVLPQAWVDQLIALARRHGLKLHLDGARIWNAAAASGRSVQELAQGFDSVSVCLSKGLGAPVGSLLCASREFIHKARRTRKVLGGGMRQVGVLAAAGLQALVEVLPVLHLDHRRAREIAEAVNAIGSENFEVDMGISTTNMVLVQSKTGMVTRLVTRLQEVWRDEEPDDRIIVRGMALTDCLARFVIYYEVTDDMVRDAVKKINLVIREIDAEVQRES</sequence>
<dbReference type="Pfam" id="PF01212">
    <property type="entry name" value="Beta_elim_lyase"/>
    <property type="match status" value="1"/>
</dbReference>